<dbReference type="Proteomes" id="UP000467700">
    <property type="component" value="Unassembled WGS sequence"/>
</dbReference>
<reference evidence="1 2" key="1">
    <citation type="submission" date="2020-01" db="EMBL/GenBank/DDBJ databases">
        <authorList>
            <person name="Gupta K D."/>
        </authorList>
    </citation>
    <scope>NUCLEOTIDE SEQUENCE [LARGE SCALE GENOMIC DNA]</scope>
</reference>
<proteinExistence type="predicted"/>
<organism evidence="1 2">
    <name type="scientific">Cyclocybe aegerita</name>
    <name type="common">Black poplar mushroom</name>
    <name type="synonym">Agrocybe aegerita</name>
    <dbReference type="NCBI Taxonomy" id="1973307"/>
    <lineage>
        <taxon>Eukaryota</taxon>
        <taxon>Fungi</taxon>
        <taxon>Dikarya</taxon>
        <taxon>Basidiomycota</taxon>
        <taxon>Agaricomycotina</taxon>
        <taxon>Agaricomycetes</taxon>
        <taxon>Agaricomycetidae</taxon>
        <taxon>Agaricales</taxon>
        <taxon>Agaricineae</taxon>
        <taxon>Bolbitiaceae</taxon>
        <taxon>Cyclocybe</taxon>
    </lineage>
</organism>
<dbReference type="OrthoDB" id="3068520at2759"/>
<evidence type="ECO:0000313" key="1">
    <source>
        <dbReference type="EMBL" id="CAA7269208.1"/>
    </source>
</evidence>
<gene>
    <name evidence="1" type="ORF">AAE3_LOCUS11402</name>
</gene>
<comment type="caution">
    <text evidence="1">The sequence shown here is derived from an EMBL/GenBank/DDBJ whole genome shotgun (WGS) entry which is preliminary data.</text>
</comment>
<evidence type="ECO:0000313" key="2">
    <source>
        <dbReference type="Proteomes" id="UP000467700"/>
    </source>
</evidence>
<name>A0A8S0WAZ8_CYCAE</name>
<dbReference type="EMBL" id="CACVBS010000075">
    <property type="protein sequence ID" value="CAA7269208.1"/>
    <property type="molecule type" value="Genomic_DNA"/>
</dbReference>
<protein>
    <submittedName>
        <fullName evidence="1">Uncharacterized protein</fullName>
    </submittedName>
</protein>
<dbReference type="AlphaFoldDB" id="A0A8S0WAZ8"/>
<keyword evidence="2" id="KW-1185">Reference proteome</keyword>
<accession>A0A8S0WAZ8</accession>
<sequence>MPILVPINTNLLTPLSSLKSPVVPLGFQQTYSKVEECLLSPLSSMLSKTSINNAGQFSLTSIANRGLTPKLIPTTLPFEVSDCQNVSKTPAHSEYFFESDKQLLLTRRPLDIIPLPPVSPFEHVVALLDRQCNDTPLDFGPEGDWSSPGLFPQVDSDSDLSSSVLFAPMHETQLDLGSTEANLLTLKSIFKSQIPATLLSVLSKSHIHFDVYTEKLSVLIFSDMTEAVVNNAGQTDVWLANNYIFNLSVTITHSVNGYEHLKEMEHQLQFVSWLLEWVRANHNQTIEQIDIVMPEDFVLSTKALDTAIIKHGSANSLLNLHTLSCSGNVNILAALVISLDAKNVQILKINSNISIDNANLLLCKYPSSKLSLHTLELTSVSDCIPTLLPLYKSKDVSITEVLPPLTLPTLDSLKVAGSVNFNPFFDALSLLNLCKLELDIQANLNRPMQPLLWLPIVWTNLGYLDIQFNGLLESAEMIRSVFKQQAPDAYVQVNGETIIDL</sequence>